<evidence type="ECO:0000313" key="8">
    <source>
        <dbReference type="Proteomes" id="UP000232149"/>
    </source>
</evidence>
<accession>A0A2M9YKU5</accession>
<name>A0A2M9YKU5_9LEPT</name>
<dbReference type="GO" id="GO:0008305">
    <property type="term" value="C:integrin complex"/>
    <property type="evidence" value="ECO:0007669"/>
    <property type="project" value="InterPro"/>
</dbReference>
<evidence type="ECO:0000256" key="4">
    <source>
        <dbReference type="SAM" id="SignalP"/>
    </source>
</evidence>
<dbReference type="AlphaFoldDB" id="A0A2M9YKU5"/>
<dbReference type="SUPFAM" id="SSF69318">
    <property type="entry name" value="Integrin alpha N-terminal domain"/>
    <property type="match status" value="2"/>
</dbReference>
<dbReference type="GO" id="GO:0007160">
    <property type="term" value="P:cell-matrix adhesion"/>
    <property type="evidence" value="ECO:0007669"/>
    <property type="project" value="TreeGrafter"/>
</dbReference>
<dbReference type="Proteomes" id="UP000232149">
    <property type="component" value="Unassembled WGS sequence"/>
</dbReference>
<dbReference type="RefSeq" id="WP_100786896.1">
    <property type="nucleotide sequence ID" value="NZ_NPDU01000010.1"/>
</dbReference>
<evidence type="ECO:0000256" key="3">
    <source>
        <dbReference type="ARBA" id="ARBA00023180"/>
    </source>
</evidence>
<evidence type="ECO:0000313" key="9">
    <source>
        <dbReference type="Proteomes" id="UP000232188"/>
    </source>
</evidence>
<protein>
    <recommendedName>
        <fullName evidence="5">SbsA Ig-like domain-containing protein</fullName>
    </recommendedName>
</protein>
<keyword evidence="8" id="KW-1185">Reference proteome</keyword>
<gene>
    <name evidence="7" type="ORF">CH376_05480</name>
    <name evidence="6" type="ORF">CH380_16700</name>
</gene>
<feature type="domain" description="SbsA Ig-like" evidence="5">
    <location>
        <begin position="151"/>
        <end position="251"/>
    </location>
</feature>
<dbReference type="GO" id="GO:0007229">
    <property type="term" value="P:integrin-mediated signaling pathway"/>
    <property type="evidence" value="ECO:0007669"/>
    <property type="project" value="TreeGrafter"/>
</dbReference>
<keyword evidence="3" id="KW-0325">Glycoprotein</keyword>
<reference evidence="8 9" key="1">
    <citation type="submission" date="2017-07" db="EMBL/GenBank/DDBJ databases">
        <title>Leptospira spp. isolated from tropical soils.</title>
        <authorList>
            <person name="Thibeaux R."/>
            <person name="Iraola G."/>
            <person name="Ferres I."/>
            <person name="Bierque E."/>
            <person name="Girault D."/>
            <person name="Soupe-Gilbert M.-E."/>
            <person name="Picardeau M."/>
            <person name="Goarant C."/>
        </authorList>
    </citation>
    <scope>NUCLEOTIDE SEQUENCE [LARGE SCALE GENOMIC DNA]</scope>
    <source>
        <strain evidence="6 9">FH2-B-C1</strain>
        <strain evidence="7 8">FH2-B-D1</strain>
    </source>
</reference>
<dbReference type="GO" id="GO:0098609">
    <property type="term" value="P:cell-cell adhesion"/>
    <property type="evidence" value="ECO:0007669"/>
    <property type="project" value="TreeGrafter"/>
</dbReference>
<feature type="domain" description="SbsA Ig-like" evidence="5">
    <location>
        <begin position="46"/>
        <end position="145"/>
    </location>
</feature>
<dbReference type="Gene3D" id="2.60.40.1220">
    <property type="match status" value="3"/>
</dbReference>
<dbReference type="EMBL" id="NPDU01000010">
    <property type="protein sequence ID" value="PJZ62942.1"/>
    <property type="molecule type" value="Genomic_DNA"/>
</dbReference>
<organism evidence="6 9">
    <name type="scientific">Leptospira adleri</name>
    <dbReference type="NCBI Taxonomy" id="2023186"/>
    <lineage>
        <taxon>Bacteria</taxon>
        <taxon>Pseudomonadati</taxon>
        <taxon>Spirochaetota</taxon>
        <taxon>Spirochaetia</taxon>
        <taxon>Leptospirales</taxon>
        <taxon>Leptospiraceae</taxon>
        <taxon>Leptospira</taxon>
    </lineage>
</organism>
<dbReference type="PRINTS" id="PR01185">
    <property type="entry name" value="INTEGRINA"/>
</dbReference>
<proteinExistence type="predicted"/>
<dbReference type="Proteomes" id="UP000232188">
    <property type="component" value="Unassembled WGS sequence"/>
</dbReference>
<dbReference type="SMART" id="SM00191">
    <property type="entry name" value="Int_alpha"/>
    <property type="match status" value="7"/>
</dbReference>
<dbReference type="InterPro" id="IPR028994">
    <property type="entry name" value="Integrin_alpha_N"/>
</dbReference>
<dbReference type="InterPro" id="IPR013519">
    <property type="entry name" value="Int_alpha_beta-p"/>
</dbReference>
<dbReference type="InterPro" id="IPR014755">
    <property type="entry name" value="Cu-Rt/internalin_Ig-like"/>
</dbReference>
<dbReference type="Gene3D" id="2.130.10.130">
    <property type="entry name" value="Integrin alpha, N-terminal"/>
    <property type="match status" value="3"/>
</dbReference>
<dbReference type="InterPro" id="IPR000413">
    <property type="entry name" value="Integrin_alpha"/>
</dbReference>
<dbReference type="EMBL" id="NPDV01000016">
    <property type="protein sequence ID" value="PJZ52080.1"/>
    <property type="molecule type" value="Genomic_DNA"/>
</dbReference>
<comment type="caution">
    <text evidence="6">The sequence shown here is derived from an EMBL/GenBank/DDBJ whole genome shotgun (WGS) entry which is preliminary data.</text>
</comment>
<sequence length="890" mass="90382">MKHIIFSFLVSLSFLSGFASCLNGGSNRLPPIFSYIDWRGGSSSVPFGVSQITPGVDVNGVSINTSIQVGFNRNLDSSSISNVSFQLSDGSTRIPGIVSAGNSNLIFTPSSQLASSTMYTVILSKDLKSSDGTSLGADFIWNFTTLSIADLTPPIVSLTAPIHSSVSVPVNTSLSVAFSETMNCSTLTTASFTLNDGSFIPGTVGCSSTSATFTPVATLSYNTTYTATITTAVKDLAGNPLAAPFVWTFTTGSDPDVTAPTVSIVNPIHSSVGVATTANVTVAFSEAIDCTSITTATFTLNNGSAVPGTVSCSGTSAVFTPSSILLSGTLYTATIQIGAKDLANNSIASAYNWSFTTGALPDTIPPGVSIQNLKNKSLVETGFMIGSASDAGGVALVEVSVDGGAYASASGTTVWNFKLPSGAATWSVGSQHTIAVRSKDSSGNLSAISSVQVRKGTNKDVNGDGYVDMVIGEYGQGIVYIFHSSGTSGIAATNASLANRYIVGLASDEFGKSVVLGDLNGDGYSDVIAGAPAANTNTGKVYAFYSTGNSGVNISFVSFASARIDGAVASERFGFALETGDLDGNGFTDLIVGAPYSSTNTGKVYTFHSAGASGILDTSATTAAAILIGSATNEFFGSSLAQGNINGDIYSDLVVGAYGYSAQKGRVSIYHGSSTGIGAVSSTLANTAGSGQFGFSVAVADVSGDGFGDLIAGAPFLNSAKGQVVVYVSSSTSAGILTSSGLSAANFIILGTVISDHLGNSIASRDLDLDGKADLILNSTPNAPAQGIVYVYMSPILSYTDTTTASLTMTGPMGDLYGWGLSTGDVNGDGYGDLYVGSPGYNNGNYLGRTFIFHSSGSGLNTNLPSSASKILDGSGLTGGSGNWFGRSLY</sequence>
<keyword evidence="2" id="KW-0677">Repeat</keyword>
<dbReference type="Pfam" id="PF13205">
    <property type="entry name" value="Big_5"/>
    <property type="match status" value="3"/>
</dbReference>
<dbReference type="PANTHER" id="PTHR23220">
    <property type="entry name" value="INTEGRIN ALPHA"/>
    <property type="match status" value="1"/>
</dbReference>
<evidence type="ECO:0000259" key="5">
    <source>
        <dbReference type="Pfam" id="PF13205"/>
    </source>
</evidence>
<evidence type="ECO:0000256" key="2">
    <source>
        <dbReference type="ARBA" id="ARBA00022737"/>
    </source>
</evidence>
<dbReference type="InterPro" id="IPR013517">
    <property type="entry name" value="FG-GAP"/>
</dbReference>
<keyword evidence="1 4" id="KW-0732">Signal</keyword>
<evidence type="ECO:0000256" key="1">
    <source>
        <dbReference type="ARBA" id="ARBA00022729"/>
    </source>
</evidence>
<dbReference type="SMR" id="A0A2M9YKU5"/>
<dbReference type="GO" id="GO:0033627">
    <property type="term" value="P:cell adhesion mediated by integrin"/>
    <property type="evidence" value="ECO:0007669"/>
    <property type="project" value="TreeGrafter"/>
</dbReference>
<dbReference type="PROSITE" id="PS51470">
    <property type="entry name" value="FG_GAP"/>
    <property type="match status" value="5"/>
</dbReference>
<feature type="domain" description="SbsA Ig-like" evidence="5">
    <location>
        <begin position="256"/>
        <end position="357"/>
    </location>
</feature>
<dbReference type="GO" id="GO:0009897">
    <property type="term" value="C:external side of plasma membrane"/>
    <property type="evidence" value="ECO:0007669"/>
    <property type="project" value="TreeGrafter"/>
</dbReference>
<dbReference type="Pfam" id="PF01839">
    <property type="entry name" value="FG-GAP"/>
    <property type="match status" value="5"/>
</dbReference>
<dbReference type="PROSITE" id="PS51257">
    <property type="entry name" value="PROKAR_LIPOPROTEIN"/>
    <property type="match status" value="1"/>
</dbReference>
<feature type="signal peptide" evidence="4">
    <location>
        <begin position="1"/>
        <end position="19"/>
    </location>
</feature>
<feature type="chain" id="PRO_5014780327" description="SbsA Ig-like domain-containing protein" evidence="4">
    <location>
        <begin position="20"/>
        <end position="890"/>
    </location>
</feature>
<dbReference type="GO" id="GO:0005178">
    <property type="term" value="F:integrin binding"/>
    <property type="evidence" value="ECO:0007669"/>
    <property type="project" value="TreeGrafter"/>
</dbReference>
<evidence type="ECO:0000313" key="6">
    <source>
        <dbReference type="EMBL" id="PJZ52080.1"/>
    </source>
</evidence>
<dbReference type="InterPro" id="IPR032812">
    <property type="entry name" value="SbsA_Ig"/>
</dbReference>
<evidence type="ECO:0000313" key="7">
    <source>
        <dbReference type="EMBL" id="PJZ62942.1"/>
    </source>
</evidence>
<dbReference type="PANTHER" id="PTHR23220:SF133">
    <property type="entry name" value="INTEGRIN ALPHA-PS2"/>
    <property type="match status" value="1"/>
</dbReference>